<organism evidence="1 2">
    <name type="scientific">Aspergillus melleus</name>
    <dbReference type="NCBI Taxonomy" id="138277"/>
    <lineage>
        <taxon>Eukaryota</taxon>
        <taxon>Fungi</taxon>
        <taxon>Dikarya</taxon>
        <taxon>Ascomycota</taxon>
        <taxon>Pezizomycotina</taxon>
        <taxon>Eurotiomycetes</taxon>
        <taxon>Eurotiomycetidae</taxon>
        <taxon>Eurotiales</taxon>
        <taxon>Aspergillaceae</taxon>
        <taxon>Aspergillus</taxon>
        <taxon>Aspergillus subgen. Circumdati</taxon>
    </lineage>
</organism>
<comment type="caution">
    <text evidence="1">The sequence shown here is derived from an EMBL/GenBank/DDBJ whole genome shotgun (WGS) entry which is preliminary data.</text>
</comment>
<dbReference type="EMBL" id="JAOPJF010000069">
    <property type="protein sequence ID" value="KAK1141131.1"/>
    <property type="molecule type" value="Genomic_DNA"/>
</dbReference>
<name>A0ACC3AUG3_9EURO</name>
<accession>A0ACC3AUG3</accession>
<reference evidence="1 2" key="1">
    <citation type="journal article" date="2023" name="ACS Omega">
        <title>Identification of the Neoaspergillic Acid Biosynthesis Gene Cluster by Establishing an In Vitro CRISPR-Ribonucleoprotein Genetic System in Aspergillus melleus.</title>
        <authorList>
            <person name="Yuan B."/>
            <person name="Grau M.F."/>
            <person name="Murata R.M."/>
            <person name="Torok T."/>
            <person name="Venkateswaran K."/>
            <person name="Stajich J.E."/>
            <person name="Wang C.C.C."/>
        </authorList>
    </citation>
    <scope>NUCLEOTIDE SEQUENCE [LARGE SCALE GENOMIC DNA]</scope>
    <source>
        <strain evidence="1 2">IMV 1140</strain>
    </source>
</reference>
<evidence type="ECO:0000313" key="1">
    <source>
        <dbReference type="EMBL" id="KAK1141131.1"/>
    </source>
</evidence>
<evidence type="ECO:0000313" key="2">
    <source>
        <dbReference type="Proteomes" id="UP001177260"/>
    </source>
</evidence>
<keyword evidence="2" id="KW-1185">Reference proteome</keyword>
<gene>
    <name evidence="1" type="ORF">N8T08_009407</name>
</gene>
<dbReference type="Proteomes" id="UP001177260">
    <property type="component" value="Unassembled WGS sequence"/>
</dbReference>
<protein>
    <submittedName>
        <fullName evidence="1">Uncharacterized protein</fullName>
    </submittedName>
</protein>
<sequence>MKPAKPYSTTMDEQTFVPGTMRALYHCPPSTAITTTESSEVPDVNSGMVFDTDFPTPRPAANQYLIKVQTAAFCHDELRLGRALNPSKSMPQIPLHNFCGTVISTPSEDHYRPDGPRFKVDDVVFGLISHTRDGAAADYTLATEDEIALKPKNISAAEASTIPLPSLTGWQALFTYGRLNSPDADTPRRSLRVLVTNARNNEVATQTLQLLRSSSLFPHYHPWICATCSPIEAEYLRTEAQVDEIIEAPLPVPQEFDLAAIFRHGSWDPVDLVLDCAGSQTFRQAHSPDVVKDNGVVLTAVDTGPIHDHTPHEDSQSHQRGLLSRFIAVQPDGEALAAIAKLVEAGSVRGRVAGISDFVNGADVLASDAAGVGGGRRGGMMVFRVNI</sequence>
<proteinExistence type="predicted"/>